<dbReference type="GO" id="GO:0036220">
    <property type="term" value="F:ITP diphosphatase activity"/>
    <property type="evidence" value="ECO:0007669"/>
    <property type="project" value="UniProtKB-UniRule"/>
</dbReference>
<dbReference type="InterPro" id="IPR002637">
    <property type="entry name" value="RdgB/HAM1"/>
</dbReference>
<comment type="catalytic activity">
    <reaction evidence="8 10">
        <text>dITP + H2O = dIMP + diphosphate + H(+)</text>
        <dbReference type="Rhea" id="RHEA:28342"/>
        <dbReference type="ChEBI" id="CHEBI:15377"/>
        <dbReference type="ChEBI" id="CHEBI:15378"/>
        <dbReference type="ChEBI" id="CHEBI:33019"/>
        <dbReference type="ChEBI" id="CHEBI:61194"/>
        <dbReference type="ChEBI" id="CHEBI:61382"/>
        <dbReference type="EC" id="3.6.1.66"/>
    </reaction>
</comment>
<keyword evidence="6 10" id="KW-0460">Magnesium</keyword>
<dbReference type="GO" id="GO:0017111">
    <property type="term" value="F:ribonucleoside triphosphate phosphatase activity"/>
    <property type="evidence" value="ECO:0007669"/>
    <property type="project" value="InterPro"/>
</dbReference>
<dbReference type="RefSeq" id="WP_017263036.1">
    <property type="nucleotide sequence ID" value="NZ_AUAW01000010.1"/>
</dbReference>
<dbReference type="eggNOG" id="COG0127">
    <property type="taxonomic scope" value="Bacteria"/>
</dbReference>
<gene>
    <name evidence="12" type="ORF">FD35_GL000654</name>
</gene>
<evidence type="ECO:0000256" key="1">
    <source>
        <dbReference type="ARBA" id="ARBA00008023"/>
    </source>
</evidence>
<keyword evidence="4 10" id="KW-0547">Nucleotide-binding</keyword>
<evidence type="ECO:0000256" key="5">
    <source>
        <dbReference type="ARBA" id="ARBA00022801"/>
    </source>
</evidence>
<dbReference type="PANTHER" id="PTHR11067:SF9">
    <property type="entry name" value="INOSINE TRIPHOSPHATE PYROPHOSPHATASE"/>
    <property type="match status" value="1"/>
</dbReference>
<keyword evidence="13" id="KW-1185">Reference proteome</keyword>
<evidence type="ECO:0000256" key="4">
    <source>
        <dbReference type="ARBA" id="ARBA00022741"/>
    </source>
</evidence>
<evidence type="ECO:0000256" key="6">
    <source>
        <dbReference type="ARBA" id="ARBA00022842"/>
    </source>
</evidence>
<comment type="subunit">
    <text evidence="2 10">Homodimer.</text>
</comment>
<comment type="function">
    <text evidence="10">Pyrophosphatase that catalyzes the hydrolysis of nucleoside triphosphates to their monophosphate derivatives, with a high preference for the non-canonical purine nucleotides XTP (xanthosine triphosphate), dITP (deoxyinosine triphosphate) and ITP. Seems to function as a house-cleaning enzyme that removes non-canonical purine nucleotides from the nucleotide pool, thus preventing their incorporation into DNA/RNA and avoiding chromosomal lesions.</text>
</comment>
<comment type="catalytic activity">
    <reaction evidence="10">
        <text>ITP + H2O = IMP + diphosphate + H(+)</text>
        <dbReference type="Rhea" id="RHEA:29399"/>
        <dbReference type="ChEBI" id="CHEBI:15377"/>
        <dbReference type="ChEBI" id="CHEBI:15378"/>
        <dbReference type="ChEBI" id="CHEBI:33019"/>
        <dbReference type="ChEBI" id="CHEBI:58053"/>
        <dbReference type="ChEBI" id="CHEBI:61402"/>
        <dbReference type="EC" id="3.6.1.66"/>
    </reaction>
</comment>
<sequence>MTKLVIATGNQNKAKEYREMLPTGIGVDVITLTDLENVPNIVENGTTFAQNAKIKATTIMEHFKLPVLADDSGLMVEALNGEPGVHSARYAGDHDDKANREKLLNKLNSVLNRAATFHTTIYAVKPDGNVLEVTGEVKGQIVDAPRGSEAFGYDCLFQPDGESRTFGEMTSEEKDAISHRGRAMRKFLKSFDQWWQN</sequence>
<keyword evidence="5 10" id="KW-0378">Hydrolase</keyword>
<evidence type="ECO:0000256" key="7">
    <source>
        <dbReference type="ARBA" id="ARBA00023080"/>
    </source>
</evidence>
<dbReference type="NCBIfam" id="TIGR00042">
    <property type="entry name" value="RdgB/HAM1 family non-canonical purine NTP pyrophosphatase"/>
    <property type="match status" value="1"/>
</dbReference>
<dbReference type="OrthoDB" id="9807456at2"/>
<dbReference type="EC" id="3.6.1.66" evidence="10"/>
<proteinExistence type="inferred from homology"/>
<dbReference type="SUPFAM" id="SSF52972">
    <property type="entry name" value="ITPase-like"/>
    <property type="match status" value="1"/>
</dbReference>
<evidence type="ECO:0000256" key="10">
    <source>
        <dbReference type="HAMAP-Rule" id="MF_01405"/>
    </source>
</evidence>
<comment type="cofactor">
    <cofactor evidence="10">
        <name>Mg(2+)</name>
        <dbReference type="ChEBI" id="CHEBI:18420"/>
    </cofactor>
    <text evidence="10">Binds 1 Mg(2+) ion per subunit.</text>
</comment>
<evidence type="ECO:0000256" key="2">
    <source>
        <dbReference type="ARBA" id="ARBA00011738"/>
    </source>
</evidence>
<dbReference type="GO" id="GO:0036222">
    <property type="term" value="F:XTP diphosphatase activity"/>
    <property type="evidence" value="ECO:0007669"/>
    <property type="project" value="UniProtKB-UniRule"/>
</dbReference>
<dbReference type="PANTHER" id="PTHR11067">
    <property type="entry name" value="INOSINE TRIPHOSPHATE PYROPHOSPHATASE/HAM1 PROTEIN"/>
    <property type="match status" value="1"/>
</dbReference>
<feature type="binding site" evidence="10">
    <location>
        <position position="174"/>
    </location>
    <ligand>
        <name>substrate</name>
    </ligand>
</feature>
<dbReference type="InterPro" id="IPR020922">
    <property type="entry name" value="dITP/XTP_pyrophosphatase"/>
</dbReference>
<dbReference type="AlphaFoldDB" id="A0A0R1RFP6"/>
<dbReference type="GO" id="GO:0005829">
    <property type="term" value="C:cytosol"/>
    <property type="evidence" value="ECO:0007669"/>
    <property type="project" value="TreeGrafter"/>
</dbReference>
<dbReference type="Proteomes" id="UP000051999">
    <property type="component" value="Unassembled WGS sequence"/>
</dbReference>
<reference evidence="12 13" key="1">
    <citation type="journal article" date="2015" name="Genome Announc.">
        <title>Expanding the biotechnology potential of lactobacilli through comparative genomics of 213 strains and associated genera.</title>
        <authorList>
            <person name="Sun Z."/>
            <person name="Harris H.M."/>
            <person name="McCann A."/>
            <person name="Guo C."/>
            <person name="Argimon S."/>
            <person name="Zhang W."/>
            <person name="Yang X."/>
            <person name="Jeffery I.B."/>
            <person name="Cooney J.C."/>
            <person name="Kagawa T.F."/>
            <person name="Liu W."/>
            <person name="Song Y."/>
            <person name="Salvetti E."/>
            <person name="Wrobel A."/>
            <person name="Rasinkangas P."/>
            <person name="Parkhill J."/>
            <person name="Rea M.C."/>
            <person name="O'Sullivan O."/>
            <person name="Ritari J."/>
            <person name="Douillard F.P."/>
            <person name="Paul Ross R."/>
            <person name="Yang R."/>
            <person name="Briner A.E."/>
            <person name="Felis G.E."/>
            <person name="de Vos W.M."/>
            <person name="Barrangou R."/>
            <person name="Klaenhammer T.R."/>
            <person name="Caufield P.W."/>
            <person name="Cui Y."/>
            <person name="Zhang H."/>
            <person name="O'Toole P.W."/>
        </authorList>
    </citation>
    <scope>NUCLEOTIDE SEQUENCE [LARGE SCALE GENOMIC DNA]</scope>
    <source>
        <strain evidence="12 13">DSM 15814</strain>
    </source>
</reference>
<feature type="binding site" evidence="10">
    <location>
        <begin position="8"/>
        <end position="13"/>
    </location>
    <ligand>
        <name>substrate</name>
    </ligand>
</feature>
<dbReference type="GO" id="GO:0000166">
    <property type="term" value="F:nucleotide binding"/>
    <property type="evidence" value="ECO:0007669"/>
    <property type="project" value="UniProtKB-KW"/>
</dbReference>
<comment type="caution">
    <text evidence="12">The sequence shown here is derived from an EMBL/GenBank/DDBJ whole genome shotgun (WGS) entry which is preliminary data.</text>
</comment>
<evidence type="ECO:0000256" key="3">
    <source>
        <dbReference type="ARBA" id="ARBA00022723"/>
    </source>
</evidence>
<dbReference type="FunFam" id="3.90.950.10:FF:000001">
    <property type="entry name" value="dITP/XTP pyrophosphatase"/>
    <property type="match status" value="1"/>
</dbReference>
<comment type="caution">
    <text evidence="10">Lacks conserved residue(s) required for the propagation of feature annotation.</text>
</comment>
<feature type="binding site" evidence="10">
    <location>
        <position position="72"/>
    </location>
    <ligand>
        <name>substrate</name>
    </ligand>
</feature>
<evidence type="ECO:0000256" key="8">
    <source>
        <dbReference type="ARBA" id="ARBA00051875"/>
    </source>
</evidence>
<keyword evidence="7 10" id="KW-0546">Nucleotide metabolism</keyword>
<dbReference type="GO" id="GO:0009146">
    <property type="term" value="P:purine nucleoside triphosphate catabolic process"/>
    <property type="evidence" value="ECO:0007669"/>
    <property type="project" value="UniProtKB-UniRule"/>
</dbReference>
<comment type="catalytic activity">
    <reaction evidence="9 10">
        <text>XTP + H2O = XMP + diphosphate + H(+)</text>
        <dbReference type="Rhea" id="RHEA:28610"/>
        <dbReference type="ChEBI" id="CHEBI:15377"/>
        <dbReference type="ChEBI" id="CHEBI:15378"/>
        <dbReference type="ChEBI" id="CHEBI:33019"/>
        <dbReference type="ChEBI" id="CHEBI:57464"/>
        <dbReference type="ChEBI" id="CHEBI:61314"/>
        <dbReference type="EC" id="3.6.1.66"/>
    </reaction>
</comment>
<feature type="active site" description="Proton acceptor" evidence="10">
    <location>
        <position position="71"/>
    </location>
</feature>
<dbReference type="InterPro" id="IPR029001">
    <property type="entry name" value="ITPase-like_fam"/>
</dbReference>
<feature type="binding site" evidence="10">
    <location>
        <begin position="179"/>
        <end position="180"/>
    </location>
    <ligand>
        <name>substrate</name>
    </ligand>
</feature>
<dbReference type="HAMAP" id="MF_01405">
    <property type="entry name" value="Non_canon_purine_NTPase"/>
    <property type="match status" value="1"/>
</dbReference>
<dbReference type="Gene3D" id="3.90.950.10">
    <property type="match status" value="1"/>
</dbReference>
<evidence type="ECO:0000256" key="9">
    <source>
        <dbReference type="ARBA" id="ARBA00052017"/>
    </source>
</evidence>
<organism evidence="12 13">
    <name type="scientific">Furfurilactobacillus rossiae DSM 15814</name>
    <dbReference type="NCBI Taxonomy" id="1114972"/>
    <lineage>
        <taxon>Bacteria</taxon>
        <taxon>Bacillati</taxon>
        <taxon>Bacillota</taxon>
        <taxon>Bacilli</taxon>
        <taxon>Lactobacillales</taxon>
        <taxon>Lactobacillaceae</taxon>
        <taxon>Furfurilactobacillus</taxon>
    </lineage>
</organism>
<feature type="binding site" evidence="10">
    <location>
        <position position="71"/>
    </location>
    <ligand>
        <name>Mg(2+)</name>
        <dbReference type="ChEBI" id="CHEBI:18420"/>
    </ligand>
</feature>
<comment type="similarity">
    <text evidence="1 10 11">Belongs to the HAM1 NTPase family.</text>
</comment>
<dbReference type="Pfam" id="PF01725">
    <property type="entry name" value="Ham1p_like"/>
    <property type="match status" value="1"/>
</dbReference>
<dbReference type="PATRIC" id="fig|1114972.6.peg.654"/>
<keyword evidence="3 10" id="KW-0479">Metal-binding</keyword>
<dbReference type="EMBL" id="AZFF01000011">
    <property type="protein sequence ID" value="KRL54068.1"/>
    <property type="molecule type" value="Genomic_DNA"/>
</dbReference>
<dbReference type="CDD" id="cd00515">
    <property type="entry name" value="HAM1"/>
    <property type="match status" value="1"/>
</dbReference>
<feature type="binding site" evidence="10">
    <location>
        <begin position="151"/>
        <end position="154"/>
    </location>
    <ligand>
        <name>substrate</name>
    </ligand>
</feature>
<dbReference type="GO" id="GO:0009117">
    <property type="term" value="P:nucleotide metabolic process"/>
    <property type="evidence" value="ECO:0007669"/>
    <property type="project" value="UniProtKB-KW"/>
</dbReference>
<dbReference type="GO" id="GO:0035870">
    <property type="term" value="F:dITP diphosphatase activity"/>
    <property type="evidence" value="ECO:0007669"/>
    <property type="project" value="UniProtKB-UniRule"/>
</dbReference>
<evidence type="ECO:0000256" key="11">
    <source>
        <dbReference type="RuleBase" id="RU003781"/>
    </source>
</evidence>
<evidence type="ECO:0000313" key="12">
    <source>
        <dbReference type="EMBL" id="KRL54068.1"/>
    </source>
</evidence>
<dbReference type="STRING" id="1114972.FD35_GL000654"/>
<name>A0A0R1RFP6_9LACO</name>
<protein>
    <recommendedName>
        <fullName evidence="10">dITP/XTP pyrophosphatase</fullName>
        <ecNumber evidence="10">3.6.1.66</ecNumber>
    </recommendedName>
    <alternativeName>
        <fullName evidence="10">Non-canonical purine NTP pyrophosphatase</fullName>
    </alternativeName>
    <alternativeName>
        <fullName evidence="10">Non-standard purine NTP pyrophosphatase</fullName>
    </alternativeName>
    <alternativeName>
        <fullName evidence="10">Nucleoside-triphosphate diphosphatase</fullName>
    </alternativeName>
    <alternativeName>
        <fullName evidence="10">Nucleoside-triphosphate pyrophosphatase</fullName>
        <shortName evidence="10">NTPase</shortName>
    </alternativeName>
</protein>
<dbReference type="GO" id="GO:0046872">
    <property type="term" value="F:metal ion binding"/>
    <property type="evidence" value="ECO:0007669"/>
    <property type="project" value="UniProtKB-KW"/>
</dbReference>
<accession>A0A0R1RFP6</accession>
<evidence type="ECO:0000313" key="13">
    <source>
        <dbReference type="Proteomes" id="UP000051999"/>
    </source>
</evidence>